<accession>A0A3E2GVS4</accession>
<dbReference type="EMBL" id="NCSJ02000354">
    <property type="protein sequence ID" value="RFU25188.1"/>
    <property type="molecule type" value="Genomic_DNA"/>
</dbReference>
<evidence type="ECO:0000313" key="3">
    <source>
        <dbReference type="Proteomes" id="UP000258309"/>
    </source>
</evidence>
<reference evidence="2 3" key="1">
    <citation type="submission" date="2018-05" db="EMBL/GenBank/DDBJ databases">
        <title>Draft genome sequence of Scytalidium lignicola DSM 105466, a ubiquitous saprotrophic fungus.</title>
        <authorList>
            <person name="Buettner E."/>
            <person name="Gebauer A.M."/>
            <person name="Hofrichter M."/>
            <person name="Liers C."/>
            <person name="Kellner H."/>
        </authorList>
    </citation>
    <scope>NUCLEOTIDE SEQUENCE [LARGE SCALE GENOMIC DNA]</scope>
    <source>
        <strain evidence="2 3">DSM 105466</strain>
    </source>
</reference>
<feature type="signal peptide" evidence="1">
    <location>
        <begin position="1"/>
        <end position="20"/>
    </location>
</feature>
<evidence type="ECO:0000313" key="2">
    <source>
        <dbReference type="EMBL" id="RFU25188.1"/>
    </source>
</evidence>
<organism evidence="2 3">
    <name type="scientific">Scytalidium lignicola</name>
    <name type="common">Hyphomycete</name>
    <dbReference type="NCBI Taxonomy" id="5539"/>
    <lineage>
        <taxon>Eukaryota</taxon>
        <taxon>Fungi</taxon>
        <taxon>Dikarya</taxon>
        <taxon>Ascomycota</taxon>
        <taxon>Pezizomycotina</taxon>
        <taxon>Leotiomycetes</taxon>
        <taxon>Leotiomycetes incertae sedis</taxon>
        <taxon>Scytalidium</taxon>
    </lineage>
</organism>
<dbReference type="Proteomes" id="UP000258309">
    <property type="component" value="Unassembled WGS sequence"/>
</dbReference>
<dbReference type="OrthoDB" id="3599447at2759"/>
<dbReference type="AlphaFoldDB" id="A0A3E2GVS4"/>
<feature type="non-terminal residue" evidence="2">
    <location>
        <position position="1"/>
    </location>
</feature>
<evidence type="ECO:0000256" key="1">
    <source>
        <dbReference type="SAM" id="SignalP"/>
    </source>
</evidence>
<gene>
    <name evidence="2" type="ORF">B7463_g11150</name>
</gene>
<sequence>MHTNCFTIAHFLLATIITVAFPVQCKQATKQGFTFPRASDPSVPNVANMTVRQGDRIIVEYTELPYTTTVSINQFCYSSVSDAIGNETSNYDYVHATGPYDNTGRIQWDFTNDFGHGFCQFVLFNSSIASCSVGLFSVYSMALDPNYTIPLFYSPVFEVLAQNTTQPPVEWINGNATASSSLSSSIASTTVSVTCPQSGIPPEPTPKYPRTLDFWPPLGENVVFPV</sequence>
<name>A0A3E2GVS4_SCYLI</name>
<feature type="non-terminal residue" evidence="2">
    <location>
        <position position="226"/>
    </location>
</feature>
<comment type="caution">
    <text evidence="2">The sequence shown here is derived from an EMBL/GenBank/DDBJ whole genome shotgun (WGS) entry which is preliminary data.</text>
</comment>
<protein>
    <recommendedName>
        <fullName evidence="4">Ubiquitin 3 binding protein But2 C-terminal domain-containing protein</fullName>
    </recommendedName>
</protein>
<keyword evidence="1" id="KW-0732">Signal</keyword>
<feature type="chain" id="PRO_5017695713" description="Ubiquitin 3 binding protein But2 C-terminal domain-containing protein" evidence="1">
    <location>
        <begin position="21"/>
        <end position="226"/>
    </location>
</feature>
<keyword evidence="3" id="KW-1185">Reference proteome</keyword>
<proteinExistence type="predicted"/>
<evidence type="ECO:0008006" key="4">
    <source>
        <dbReference type="Google" id="ProtNLM"/>
    </source>
</evidence>